<feature type="repeat" description="ANK" evidence="6">
    <location>
        <begin position="334"/>
        <end position="366"/>
    </location>
</feature>
<evidence type="ECO:0000256" key="8">
    <source>
        <dbReference type="SAM" id="MobiDB-lite"/>
    </source>
</evidence>
<proteinExistence type="predicted"/>
<dbReference type="InterPro" id="IPR036770">
    <property type="entry name" value="Ankyrin_rpt-contain_sf"/>
</dbReference>
<dbReference type="PANTHER" id="PTHR24171:SF8">
    <property type="entry name" value="BRCA1-ASSOCIATED RING DOMAIN PROTEIN 1"/>
    <property type="match status" value="1"/>
</dbReference>
<dbReference type="Pfam" id="PF00533">
    <property type="entry name" value="BRCT"/>
    <property type="match status" value="1"/>
</dbReference>
<dbReference type="Gene3D" id="3.40.50.10190">
    <property type="entry name" value="BRCT domain"/>
    <property type="match status" value="2"/>
</dbReference>
<dbReference type="SMART" id="SM00292">
    <property type="entry name" value="BRCT"/>
    <property type="match status" value="2"/>
</dbReference>
<evidence type="ECO:0000256" key="3">
    <source>
        <dbReference type="ARBA" id="ARBA00022771"/>
    </source>
</evidence>
<evidence type="ECO:0000256" key="4">
    <source>
        <dbReference type="ARBA" id="ARBA00022833"/>
    </source>
</evidence>
<dbReference type="PANTHER" id="PTHR24171">
    <property type="entry name" value="ANKYRIN REPEAT DOMAIN-CONTAINING PROTEIN 39-RELATED"/>
    <property type="match status" value="1"/>
</dbReference>
<feature type="domain" description="BRCT" evidence="10">
    <location>
        <begin position="465"/>
        <end position="540"/>
    </location>
</feature>
<organism evidence="11 12">
    <name type="scientific">Macrostomum lignano</name>
    <dbReference type="NCBI Taxonomy" id="282301"/>
    <lineage>
        <taxon>Eukaryota</taxon>
        <taxon>Metazoa</taxon>
        <taxon>Spiralia</taxon>
        <taxon>Lophotrochozoa</taxon>
        <taxon>Platyhelminthes</taxon>
        <taxon>Rhabditophora</taxon>
        <taxon>Macrostomorpha</taxon>
        <taxon>Macrostomida</taxon>
        <taxon>Macrostomidae</taxon>
        <taxon>Macrostomum</taxon>
    </lineage>
</organism>
<dbReference type="Pfam" id="PF12796">
    <property type="entry name" value="Ank_2"/>
    <property type="match status" value="1"/>
</dbReference>
<keyword evidence="2" id="KW-0677">Repeat</keyword>
<dbReference type="SMART" id="SM00248">
    <property type="entry name" value="ANK"/>
    <property type="match status" value="3"/>
</dbReference>
<feature type="region of interest" description="Disordered" evidence="8">
    <location>
        <begin position="132"/>
        <end position="285"/>
    </location>
</feature>
<dbReference type="InterPro" id="IPR013083">
    <property type="entry name" value="Znf_RING/FYVE/PHD"/>
</dbReference>
<dbReference type="GO" id="GO:0008270">
    <property type="term" value="F:zinc ion binding"/>
    <property type="evidence" value="ECO:0007669"/>
    <property type="project" value="UniProtKB-KW"/>
</dbReference>
<reference evidence="12" key="1">
    <citation type="submission" date="2016-11" db="UniProtKB">
        <authorList>
            <consortium name="WormBaseParasite"/>
        </authorList>
    </citation>
    <scope>IDENTIFICATION</scope>
</reference>
<dbReference type="GO" id="GO:0004842">
    <property type="term" value="F:ubiquitin-protein transferase activity"/>
    <property type="evidence" value="ECO:0007669"/>
    <property type="project" value="TreeGrafter"/>
</dbReference>
<dbReference type="InterPro" id="IPR001841">
    <property type="entry name" value="Znf_RING"/>
</dbReference>
<dbReference type="SUPFAM" id="SSF57850">
    <property type="entry name" value="RING/U-box"/>
    <property type="match status" value="1"/>
</dbReference>
<feature type="compositionally biased region" description="Low complexity" evidence="8">
    <location>
        <begin position="255"/>
        <end position="268"/>
    </location>
</feature>
<feature type="domain" description="RING-type" evidence="9">
    <location>
        <begin position="37"/>
        <end position="74"/>
    </location>
</feature>
<evidence type="ECO:0000259" key="10">
    <source>
        <dbReference type="PROSITE" id="PS50172"/>
    </source>
</evidence>
<keyword evidence="3 7" id="KW-0863">Zinc-finger</keyword>
<dbReference type="Gene3D" id="3.30.40.10">
    <property type="entry name" value="Zinc/RING finger domain, C3HC4 (zinc finger)"/>
    <property type="match status" value="1"/>
</dbReference>
<dbReference type="SUPFAM" id="SSF52113">
    <property type="entry name" value="BRCT domain"/>
    <property type="match status" value="1"/>
</dbReference>
<evidence type="ECO:0000313" key="11">
    <source>
        <dbReference type="Proteomes" id="UP000095280"/>
    </source>
</evidence>
<keyword evidence="4" id="KW-0862">Zinc</keyword>
<evidence type="ECO:0000256" key="6">
    <source>
        <dbReference type="PROSITE-ProRule" id="PRU00023"/>
    </source>
</evidence>
<evidence type="ECO:0000256" key="1">
    <source>
        <dbReference type="ARBA" id="ARBA00022723"/>
    </source>
</evidence>
<dbReference type="PROSITE" id="PS50088">
    <property type="entry name" value="ANK_REPEAT"/>
    <property type="match status" value="3"/>
</dbReference>
<evidence type="ECO:0000256" key="5">
    <source>
        <dbReference type="ARBA" id="ARBA00023043"/>
    </source>
</evidence>
<dbReference type="PROSITE" id="PS50172">
    <property type="entry name" value="BRCT"/>
    <property type="match status" value="1"/>
</dbReference>
<keyword evidence="5 6" id="KW-0040">ANK repeat</keyword>
<dbReference type="PROSITE" id="PS00518">
    <property type="entry name" value="ZF_RING_1"/>
    <property type="match status" value="1"/>
</dbReference>
<dbReference type="Proteomes" id="UP000095280">
    <property type="component" value="Unplaced"/>
</dbReference>
<dbReference type="SUPFAM" id="SSF48403">
    <property type="entry name" value="Ankyrin repeat"/>
    <property type="match status" value="1"/>
</dbReference>
<dbReference type="GO" id="GO:0070531">
    <property type="term" value="C:BRCA1-A complex"/>
    <property type="evidence" value="ECO:0007669"/>
    <property type="project" value="TreeGrafter"/>
</dbReference>
<dbReference type="WBParaSite" id="maker-uti_cns_0048108-snap-gene-0.9-mRNA-1">
    <property type="protein sequence ID" value="maker-uti_cns_0048108-snap-gene-0.9-mRNA-1"/>
    <property type="gene ID" value="maker-uti_cns_0048108-snap-gene-0.9"/>
</dbReference>
<evidence type="ECO:0000256" key="2">
    <source>
        <dbReference type="ARBA" id="ARBA00022737"/>
    </source>
</evidence>
<dbReference type="InterPro" id="IPR036420">
    <property type="entry name" value="BRCT_dom_sf"/>
</dbReference>
<dbReference type="InterPro" id="IPR002110">
    <property type="entry name" value="Ankyrin_rpt"/>
</dbReference>
<accession>A0A1I8JIT0</accession>
<dbReference type="GO" id="GO:0085020">
    <property type="term" value="P:protein K6-linked ubiquitination"/>
    <property type="evidence" value="ECO:0007669"/>
    <property type="project" value="TreeGrafter"/>
</dbReference>
<dbReference type="PROSITE" id="PS50089">
    <property type="entry name" value="ZF_RING_2"/>
    <property type="match status" value="1"/>
</dbReference>
<dbReference type="PROSITE" id="PS50297">
    <property type="entry name" value="ANK_REP_REGION"/>
    <property type="match status" value="3"/>
</dbReference>
<feature type="repeat" description="ANK" evidence="6">
    <location>
        <begin position="301"/>
        <end position="333"/>
    </location>
</feature>
<name>A0A1I8JIT0_9PLAT</name>
<feature type="repeat" description="ANK" evidence="6">
    <location>
        <begin position="367"/>
        <end position="399"/>
    </location>
</feature>
<dbReference type="AlphaFoldDB" id="A0A1I8JIT0"/>
<dbReference type="InterPro" id="IPR017907">
    <property type="entry name" value="Znf_RING_CS"/>
</dbReference>
<dbReference type="GO" id="GO:0031436">
    <property type="term" value="C:BRCA1-BARD1 complex"/>
    <property type="evidence" value="ECO:0007669"/>
    <property type="project" value="TreeGrafter"/>
</dbReference>
<keyword evidence="1" id="KW-0479">Metal-binding</keyword>
<evidence type="ECO:0000259" key="9">
    <source>
        <dbReference type="PROSITE" id="PS50089"/>
    </source>
</evidence>
<sequence>QLIFQPPIAMSLSEWWNLRKTLSSVIQATSCCSGSDCCTADSPATQVLPCGHSICTNCLSCKRPNGAFHCPECKSLVRGGSKSIQNSDTLTEVLSLVWSLAGRLDEGAEDQLVHSSIEQMRSLIPLLQKLSGPASRKRGATAKRDDAGNDEACTAEETTKEEEQESAEAAATPPVKISKQKKRQSGRISVAAVTPPATPEQQREDKKTTSSIKKAAGGSNRKEQKKPAAAQSQTGERKSAMKSSCSPPVTPLQERAPANAPTAATAPRTGRRLAKEARISQSPGLNYSQRSIGNIDKRNRKGETLLQLACIRGDLAKATQLLTEGADPNSKDNAGWTPLHECVTRGHVALARLLLESGANANMPGGDNDTPLHDAVESDQLEVARLLLEFGADPDQLNLAGRAPRQLCRGQAMRRIIDNTKPRDGLPVTTQSTASSSVESAAAAAAASAAARPPQLVSTGLSLKDRKLTAQLAAMIGGTCVQNVGPDVTHLVTSVDERGSAPRTLKFLEAAALGRWIVSFEWVQQCANAKARVAEEPFEVGGTCTLPDTGGPRRSRLNRLQGLPPLLNGCHFHLDSASIGPGANPSRQELSRLLTLAGAQLIAREPKPGFLQDFVFTVPYHAAKDSQLASCAVVVLFDAKQQQQQQQNSKKKGGAAGPVTNRPEIEGVLYKSVDWLMDCLTRFELSD</sequence>
<dbReference type="Gene3D" id="1.25.40.20">
    <property type="entry name" value="Ankyrin repeat-containing domain"/>
    <property type="match status" value="1"/>
</dbReference>
<protein>
    <submittedName>
        <fullName evidence="12">ANK_REP_REGION domain-containing protein</fullName>
    </submittedName>
</protein>
<evidence type="ECO:0000256" key="7">
    <source>
        <dbReference type="PROSITE-ProRule" id="PRU00175"/>
    </source>
</evidence>
<keyword evidence="11" id="KW-1185">Reference proteome</keyword>
<dbReference type="CDD" id="cd17734">
    <property type="entry name" value="BRCT_Bard1_rpt1"/>
    <property type="match status" value="1"/>
</dbReference>
<dbReference type="InterPro" id="IPR001357">
    <property type="entry name" value="BRCT_dom"/>
</dbReference>
<evidence type="ECO:0000313" key="12">
    <source>
        <dbReference type="WBParaSite" id="maker-uti_cns_0048108-snap-gene-0.9-mRNA-1"/>
    </source>
</evidence>